<organism evidence="1 2">
    <name type="scientific">Mycobacteroides immunogenum</name>
    <dbReference type="NCBI Taxonomy" id="83262"/>
    <lineage>
        <taxon>Bacteria</taxon>
        <taxon>Bacillati</taxon>
        <taxon>Actinomycetota</taxon>
        <taxon>Actinomycetes</taxon>
        <taxon>Mycobacteriales</taxon>
        <taxon>Mycobacteriaceae</taxon>
        <taxon>Mycobacteroides</taxon>
    </lineage>
</organism>
<evidence type="ECO:0000313" key="1">
    <source>
        <dbReference type="EMBL" id="OAT69372.1"/>
    </source>
</evidence>
<protein>
    <recommendedName>
        <fullName evidence="3">SnoaL-like domain-containing protein</fullName>
    </recommendedName>
</protein>
<dbReference type="AlphaFoldDB" id="A0A179VE15"/>
<reference evidence="1 2" key="1">
    <citation type="submission" date="2016-01" db="EMBL/GenBank/DDBJ databases">
        <title>Mycobacterium immunogenum strain CD11_6 genome sequencing and assembly.</title>
        <authorList>
            <person name="Kaur G."/>
            <person name="Nair G.R."/>
            <person name="Mayilraj S."/>
        </authorList>
    </citation>
    <scope>NUCLEOTIDE SEQUENCE [LARGE SCALE GENOMIC DNA]</scope>
    <source>
        <strain evidence="1 2">CD11-6</strain>
    </source>
</reference>
<dbReference type="Proteomes" id="UP000186919">
    <property type="component" value="Unassembled WGS sequence"/>
</dbReference>
<accession>A0A179VE15</accession>
<evidence type="ECO:0000313" key="2">
    <source>
        <dbReference type="Proteomes" id="UP000186919"/>
    </source>
</evidence>
<proteinExistence type="predicted"/>
<name>A0A179VE15_9MYCO</name>
<sequence>MEQELQGLYRQIAIAMGHHDTAAQILLTCEKYRPDVQRRADTDGFLRIDFFGSPEAFRRVGLDAAIEKLQPALAPASPDAVRAVAEAVIANDPAAYETAIRRVEREGSSAEATRFDSIEVTGEQATIDWVLTMKFFTQPPVTKQVTGHAIRENNRWVDCSPPTEARPAQ</sequence>
<dbReference type="EMBL" id="LQYE01000007">
    <property type="protein sequence ID" value="OAT69372.1"/>
    <property type="molecule type" value="Genomic_DNA"/>
</dbReference>
<comment type="caution">
    <text evidence="1">The sequence shown here is derived from an EMBL/GenBank/DDBJ whole genome shotgun (WGS) entry which is preliminary data.</text>
</comment>
<evidence type="ECO:0008006" key="3">
    <source>
        <dbReference type="Google" id="ProtNLM"/>
    </source>
</evidence>
<gene>
    <name evidence="1" type="ORF">AWB85_21660</name>
</gene>